<reference evidence="7" key="1">
    <citation type="journal article" date="2019" name="Int. J. Syst. Evol. Microbiol.">
        <title>The Global Catalogue of Microorganisms (GCM) 10K type strain sequencing project: providing services to taxonomists for standard genome sequencing and annotation.</title>
        <authorList>
            <consortium name="The Broad Institute Genomics Platform"/>
            <consortium name="The Broad Institute Genome Sequencing Center for Infectious Disease"/>
            <person name="Wu L."/>
            <person name="Ma J."/>
        </authorList>
    </citation>
    <scope>NUCLEOTIDE SEQUENCE [LARGE SCALE GENOMIC DNA]</scope>
    <source>
        <strain evidence="7">CGMCC 4.7682</strain>
    </source>
</reference>
<comment type="caution">
    <text evidence="6">The sequence shown here is derived from an EMBL/GenBank/DDBJ whole genome shotgun (WGS) entry which is preliminary data.</text>
</comment>
<dbReference type="SUPFAM" id="SSF53850">
    <property type="entry name" value="Periplasmic binding protein-like II"/>
    <property type="match status" value="1"/>
</dbReference>
<proteinExistence type="inferred from homology"/>
<gene>
    <name evidence="6" type="ORF">ACFORO_00020</name>
</gene>
<keyword evidence="4" id="KW-0804">Transcription</keyword>
<feature type="domain" description="HTH lysR-type" evidence="5">
    <location>
        <begin position="3"/>
        <end position="58"/>
    </location>
</feature>
<name>A0ABV7Q5I5_9PSEU</name>
<evidence type="ECO:0000256" key="4">
    <source>
        <dbReference type="ARBA" id="ARBA00023163"/>
    </source>
</evidence>
<dbReference type="InterPro" id="IPR036390">
    <property type="entry name" value="WH_DNA-bd_sf"/>
</dbReference>
<dbReference type="PROSITE" id="PS50931">
    <property type="entry name" value="HTH_LYSR"/>
    <property type="match status" value="1"/>
</dbReference>
<dbReference type="RefSeq" id="WP_377872909.1">
    <property type="nucleotide sequence ID" value="NZ_JBHMAY010000042.1"/>
</dbReference>
<dbReference type="EMBL" id="JBHRWI010000001">
    <property type="protein sequence ID" value="MFC3508533.1"/>
    <property type="molecule type" value="Genomic_DNA"/>
</dbReference>
<evidence type="ECO:0000256" key="1">
    <source>
        <dbReference type="ARBA" id="ARBA00009437"/>
    </source>
</evidence>
<dbReference type="Gene3D" id="1.10.10.10">
    <property type="entry name" value="Winged helix-like DNA-binding domain superfamily/Winged helix DNA-binding domain"/>
    <property type="match status" value="1"/>
</dbReference>
<dbReference type="Proteomes" id="UP001595764">
    <property type="component" value="Unassembled WGS sequence"/>
</dbReference>
<accession>A0ABV7Q5I5</accession>
<evidence type="ECO:0000256" key="2">
    <source>
        <dbReference type="ARBA" id="ARBA00023015"/>
    </source>
</evidence>
<organism evidence="6 7">
    <name type="scientific">Amycolatopsis halotolerans</name>
    <dbReference type="NCBI Taxonomy" id="330083"/>
    <lineage>
        <taxon>Bacteria</taxon>
        <taxon>Bacillati</taxon>
        <taxon>Actinomycetota</taxon>
        <taxon>Actinomycetes</taxon>
        <taxon>Pseudonocardiales</taxon>
        <taxon>Pseudonocardiaceae</taxon>
        <taxon>Amycolatopsis</taxon>
    </lineage>
</organism>
<sequence>MDVTVAQLEALLAVGEHGSFTRAGQELGRTQSAVSRAIAALESALGGPVVHRGEIGFTELGRTVAKHASSVLEGLRAINDLAADIRTPTLRVGAVASALVRFVPAGVLRLRRDWPRSQVLALQGEDDELLAWLADGTVDLAVTTQPGPDSQRALEDEFLAVVPKEHPASRRKRIRLAELIRLGVADPGGTCGPALAEGFAAHGVEWRPDHVVRDVGTVVAMAAAGITAGVAPAMALPDPPPPAVVIRPLEPRLSRAVYLHYCPADRDVVHLVEHLTTW</sequence>
<dbReference type="PRINTS" id="PR00039">
    <property type="entry name" value="HTHLYSR"/>
</dbReference>
<evidence type="ECO:0000259" key="5">
    <source>
        <dbReference type="PROSITE" id="PS50931"/>
    </source>
</evidence>
<dbReference type="PANTHER" id="PTHR30346">
    <property type="entry name" value="TRANSCRIPTIONAL DUAL REGULATOR HCAR-RELATED"/>
    <property type="match status" value="1"/>
</dbReference>
<keyword evidence="3" id="KW-0238">DNA-binding</keyword>
<dbReference type="InterPro" id="IPR000847">
    <property type="entry name" value="LysR_HTH_N"/>
</dbReference>
<evidence type="ECO:0000313" key="6">
    <source>
        <dbReference type="EMBL" id="MFC3508533.1"/>
    </source>
</evidence>
<dbReference type="InterPro" id="IPR005119">
    <property type="entry name" value="LysR_subst-bd"/>
</dbReference>
<keyword evidence="7" id="KW-1185">Reference proteome</keyword>
<protein>
    <submittedName>
        <fullName evidence="6">LysR family transcriptional regulator</fullName>
    </submittedName>
</protein>
<evidence type="ECO:0000313" key="7">
    <source>
        <dbReference type="Proteomes" id="UP001595764"/>
    </source>
</evidence>
<comment type="similarity">
    <text evidence="1">Belongs to the LysR transcriptional regulatory family.</text>
</comment>
<dbReference type="SUPFAM" id="SSF46785">
    <property type="entry name" value="Winged helix' DNA-binding domain"/>
    <property type="match status" value="1"/>
</dbReference>
<dbReference type="InterPro" id="IPR036388">
    <property type="entry name" value="WH-like_DNA-bd_sf"/>
</dbReference>
<dbReference type="Pfam" id="PF00126">
    <property type="entry name" value="HTH_1"/>
    <property type="match status" value="1"/>
</dbReference>
<dbReference type="PANTHER" id="PTHR30346:SF29">
    <property type="entry name" value="LYSR SUBSTRATE-BINDING"/>
    <property type="match status" value="1"/>
</dbReference>
<evidence type="ECO:0000256" key="3">
    <source>
        <dbReference type="ARBA" id="ARBA00023125"/>
    </source>
</evidence>
<dbReference type="Pfam" id="PF03466">
    <property type="entry name" value="LysR_substrate"/>
    <property type="match status" value="1"/>
</dbReference>
<dbReference type="Gene3D" id="3.40.190.10">
    <property type="entry name" value="Periplasmic binding protein-like II"/>
    <property type="match status" value="2"/>
</dbReference>
<keyword evidence="2" id="KW-0805">Transcription regulation</keyword>
<dbReference type="CDD" id="cd05466">
    <property type="entry name" value="PBP2_LTTR_substrate"/>
    <property type="match status" value="1"/>
</dbReference>